<dbReference type="AlphaFoldDB" id="A0A4R6T484"/>
<protein>
    <submittedName>
        <fullName evidence="1">Uncharacterized protein</fullName>
    </submittedName>
</protein>
<dbReference type="EMBL" id="SNYC01000003">
    <property type="protein sequence ID" value="TDQ12191.1"/>
    <property type="molecule type" value="Genomic_DNA"/>
</dbReference>
<dbReference type="Proteomes" id="UP000295620">
    <property type="component" value="Unassembled WGS sequence"/>
</dbReference>
<reference evidence="1 2" key="1">
    <citation type="submission" date="2019-03" db="EMBL/GenBank/DDBJ databases">
        <title>Genomic Encyclopedia of Archaeal and Bacterial Type Strains, Phase II (KMG-II): from individual species to whole genera.</title>
        <authorList>
            <person name="Goeker M."/>
        </authorList>
    </citation>
    <scope>NUCLEOTIDE SEQUENCE [LARGE SCALE GENOMIC DNA]</scope>
    <source>
        <strain evidence="1 2">DSM 19035</strain>
    </source>
</reference>
<evidence type="ECO:0000313" key="2">
    <source>
        <dbReference type="Proteomes" id="UP000295620"/>
    </source>
</evidence>
<accession>A0A4R6T484</accession>
<keyword evidence="2" id="KW-1185">Reference proteome</keyword>
<comment type="caution">
    <text evidence="1">The sequence shown here is derived from an EMBL/GenBank/DDBJ whole genome shotgun (WGS) entry which is preliminary data.</text>
</comment>
<name>A0A4R6T484_9SPHI</name>
<organism evidence="1 2">
    <name type="scientific">Pedobacter metabolipauper</name>
    <dbReference type="NCBI Taxonomy" id="425513"/>
    <lineage>
        <taxon>Bacteria</taxon>
        <taxon>Pseudomonadati</taxon>
        <taxon>Bacteroidota</taxon>
        <taxon>Sphingobacteriia</taxon>
        <taxon>Sphingobacteriales</taxon>
        <taxon>Sphingobacteriaceae</taxon>
        <taxon>Pedobacter</taxon>
    </lineage>
</organism>
<dbReference type="RefSeq" id="WP_133575201.1">
    <property type="nucleotide sequence ID" value="NZ_SNYC01000003.1"/>
</dbReference>
<gene>
    <name evidence="1" type="ORF">ATK78_1325</name>
</gene>
<proteinExistence type="predicted"/>
<evidence type="ECO:0000313" key="1">
    <source>
        <dbReference type="EMBL" id="TDQ12191.1"/>
    </source>
</evidence>
<sequence length="64" mass="7031">MTLGEFKKKTEHLPDHIEMMMAEVETGFKYSPVESATVQDINFSEEPDGSGASAKETVLILDGI</sequence>